<sequence length="331" mass="39084">MMMNSTTGLFSRTKKHIKFDYNKDIDEDIRYSLDVVIYGVEKVLDHEYEDIEYYVEVGVDFGKMHRVNYNNIEHESARIPLDAYLGDYKFLKVEIFQKHDTAAELGTSNGVAILGRTQVPVPEVYFQRLRHRVEVVKMVNGFMKTIGFIDVEVEKRRFDVQLERDRKKREIEERKKREQRMIEERNKEREQRKIEMQQREREMEMERGRRAINPYLYTPPRGYHGINNWEAPRGGYHDINNWEATDARKTDDIDDSSSDTEPNNVSSPPSEPTSLWANNMDMDDANDNSRQVLIVYPNMPQLLQPRGESREEKPDYDNANNAFPSLAPQQH</sequence>
<proteinExistence type="predicted"/>
<keyword evidence="3" id="KW-1185">Reference proteome</keyword>
<dbReference type="OrthoDB" id="1039460at2759"/>
<gene>
    <name evidence="2" type="ORF">AQUCO_00400300v1</name>
</gene>
<evidence type="ECO:0000313" key="3">
    <source>
        <dbReference type="Proteomes" id="UP000230069"/>
    </source>
</evidence>
<dbReference type="EMBL" id="KZ305021">
    <property type="protein sequence ID" value="PIA59308.1"/>
    <property type="molecule type" value="Genomic_DNA"/>
</dbReference>
<evidence type="ECO:0000313" key="2">
    <source>
        <dbReference type="EMBL" id="PIA59308.1"/>
    </source>
</evidence>
<dbReference type="InParanoid" id="A0A2G5EU79"/>
<evidence type="ECO:0000256" key="1">
    <source>
        <dbReference type="SAM" id="MobiDB-lite"/>
    </source>
</evidence>
<dbReference type="Proteomes" id="UP000230069">
    <property type="component" value="Unassembled WGS sequence"/>
</dbReference>
<evidence type="ECO:0008006" key="4">
    <source>
        <dbReference type="Google" id="ProtNLM"/>
    </source>
</evidence>
<feature type="region of interest" description="Disordered" evidence="1">
    <location>
        <begin position="172"/>
        <end position="205"/>
    </location>
</feature>
<feature type="compositionally biased region" description="Low complexity" evidence="1">
    <location>
        <begin position="259"/>
        <end position="280"/>
    </location>
</feature>
<dbReference type="AlphaFoldDB" id="A0A2G5EU79"/>
<accession>A0A2G5EU79</accession>
<feature type="compositionally biased region" description="Polar residues" evidence="1">
    <location>
        <begin position="318"/>
        <end position="331"/>
    </location>
</feature>
<name>A0A2G5EU79_AQUCA</name>
<protein>
    <recommendedName>
        <fullName evidence="4">C2 domain-containing protein</fullName>
    </recommendedName>
</protein>
<reference evidence="2 3" key="1">
    <citation type="submission" date="2017-09" db="EMBL/GenBank/DDBJ databases">
        <title>WGS assembly of Aquilegia coerulea Goldsmith.</title>
        <authorList>
            <person name="Hodges S."/>
            <person name="Kramer E."/>
            <person name="Nordborg M."/>
            <person name="Tomkins J."/>
            <person name="Borevitz J."/>
            <person name="Derieg N."/>
            <person name="Yan J."/>
            <person name="Mihaltcheva S."/>
            <person name="Hayes R.D."/>
            <person name="Rokhsar D."/>
        </authorList>
    </citation>
    <scope>NUCLEOTIDE SEQUENCE [LARGE SCALE GENOMIC DNA]</scope>
    <source>
        <strain evidence="3">cv. Goldsmith</strain>
    </source>
</reference>
<feature type="region of interest" description="Disordered" evidence="1">
    <location>
        <begin position="248"/>
        <end position="331"/>
    </location>
</feature>
<feature type="compositionally biased region" description="Basic and acidic residues" evidence="1">
    <location>
        <begin position="307"/>
        <end position="316"/>
    </location>
</feature>
<organism evidence="2 3">
    <name type="scientific">Aquilegia coerulea</name>
    <name type="common">Rocky mountain columbine</name>
    <dbReference type="NCBI Taxonomy" id="218851"/>
    <lineage>
        <taxon>Eukaryota</taxon>
        <taxon>Viridiplantae</taxon>
        <taxon>Streptophyta</taxon>
        <taxon>Embryophyta</taxon>
        <taxon>Tracheophyta</taxon>
        <taxon>Spermatophyta</taxon>
        <taxon>Magnoliopsida</taxon>
        <taxon>Ranunculales</taxon>
        <taxon>Ranunculaceae</taxon>
        <taxon>Thalictroideae</taxon>
        <taxon>Aquilegia</taxon>
    </lineage>
</organism>